<dbReference type="AlphaFoldDB" id="A0A8S2W0D8"/>
<accession>A0A8S2W0D8</accession>
<evidence type="ECO:0000313" key="4">
    <source>
        <dbReference type="Proteomes" id="UP000681967"/>
    </source>
</evidence>
<protein>
    <submittedName>
        <fullName evidence="1">Uncharacterized protein</fullName>
    </submittedName>
</protein>
<name>A0A8S2W0D8_9BILA</name>
<dbReference type="EMBL" id="CAJOBH010059506">
    <property type="protein sequence ID" value="CAF4417681.1"/>
    <property type="molecule type" value="Genomic_DNA"/>
</dbReference>
<reference evidence="1" key="1">
    <citation type="submission" date="2021-02" db="EMBL/GenBank/DDBJ databases">
        <authorList>
            <person name="Nowell W R."/>
        </authorList>
    </citation>
    <scope>NUCLEOTIDE SEQUENCE</scope>
</reference>
<dbReference type="Proteomes" id="UP000681967">
    <property type="component" value="Unassembled WGS sequence"/>
</dbReference>
<organism evidence="1 4">
    <name type="scientific">Rotaria magnacalcarata</name>
    <dbReference type="NCBI Taxonomy" id="392030"/>
    <lineage>
        <taxon>Eukaryota</taxon>
        <taxon>Metazoa</taxon>
        <taxon>Spiralia</taxon>
        <taxon>Gnathifera</taxon>
        <taxon>Rotifera</taxon>
        <taxon>Eurotatoria</taxon>
        <taxon>Bdelloidea</taxon>
        <taxon>Philodinida</taxon>
        <taxon>Philodinidae</taxon>
        <taxon>Rotaria</taxon>
    </lineage>
</organism>
<sequence length="59" mass="6883">TNGAKEFLNAAKYNSLIHIIDIRNNPLVDRDIMEKLIEQLLINCEDDRLCEVCIRLKIK</sequence>
<evidence type="ECO:0000313" key="1">
    <source>
        <dbReference type="EMBL" id="CAF4417681.1"/>
    </source>
</evidence>
<dbReference type="EMBL" id="CAJOBJ010090073">
    <property type="protein sequence ID" value="CAF4538481.1"/>
    <property type="molecule type" value="Genomic_DNA"/>
</dbReference>
<proteinExistence type="predicted"/>
<comment type="caution">
    <text evidence="1">The sequence shown here is derived from an EMBL/GenBank/DDBJ whole genome shotgun (WGS) entry which is preliminary data.</text>
</comment>
<gene>
    <name evidence="1" type="ORF">BYL167_LOCUS32305</name>
    <name evidence="2" type="ORF">GIL414_LOCUS36314</name>
    <name evidence="3" type="ORF">SMN809_LOCUS37447</name>
</gene>
<dbReference type="EMBL" id="CAJOBI010095127">
    <property type="protein sequence ID" value="CAF4561089.1"/>
    <property type="molecule type" value="Genomic_DNA"/>
</dbReference>
<evidence type="ECO:0000313" key="2">
    <source>
        <dbReference type="EMBL" id="CAF4538481.1"/>
    </source>
</evidence>
<evidence type="ECO:0000313" key="3">
    <source>
        <dbReference type="EMBL" id="CAF4561089.1"/>
    </source>
</evidence>
<dbReference type="Proteomes" id="UP000681720">
    <property type="component" value="Unassembled WGS sequence"/>
</dbReference>
<feature type="non-terminal residue" evidence="1">
    <location>
        <position position="1"/>
    </location>
</feature>
<dbReference type="Proteomes" id="UP000676336">
    <property type="component" value="Unassembled WGS sequence"/>
</dbReference>